<reference evidence="1" key="2">
    <citation type="submission" date="2020-09" db="EMBL/GenBank/DDBJ databases">
        <authorList>
            <person name="Sun Q."/>
            <person name="Zhou Y."/>
        </authorList>
    </citation>
    <scope>NUCLEOTIDE SEQUENCE</scope>
    <source>
        <strain evidence="1">CGMCC 4.7272</strain>
    </source>
</reference>
<dbReference type="EMBL" id="BMMU01000001">
    <property type="protein sequence ID" value="GGJ09930.1"/>
    <property type="molecule type" value="Genomic_DNA"/>
</dbReference>
<evidence type="ECO:0000313" key="2">
    <source>
        <dbReference type="Proteomes" id="UP000625682"/>
    </source>
</evidence>
<keyword evidence="2" id="KW-1185">Reference proteome</keyword>
<proteinExistence type="predicted"/>
<dbReference type="Proteomes" id="UP000625682">
    <property type="component" value="Unassembled WGS sequence"/>
</dbReference>
<evidence type="ECO:0000313" key="1">
    <source>
        <dbReference type="EMBL" id="GGJ09930.1"/>
    </source>
</evidence>
<organism evidence="1 2">
    <name type="scientific">Streptomyces lacrimifluminis</name>
    <dbReference type="NCBI Taxonomy" id="1500077"/>
    <lineage>
        <taxon>Bacteria</taxon>
        <taxon>Bacillati</taxon>
        <taxon>Actinomycetota</taxon>
        <taxon>Actinomycetes</taxon>
        <taxon>Kitasatosporales</taxon>
        <taxon>Streptomycetaceae</taxon>
        <taxon>Streptomyces</taxon>
    </lineage>
</organism>
<name>A0A917KDZ3_9ACTN</name>
<dbReference type="Gene3D" id="1.10.10.60">
    <property type="entry name" value="Homeodomain-like"/>
    <property type="match status" value="1"/>
</dbReference>
<gene>
    <name evidence="1" type="ORF">GCM10012282_03150</name>
</gene>
<comment type="caution">
    <text evidence="1">The sequence shown here is derived from an EMBL/GenBank/DDBJ whole genome shotgun (WGS) entry which is preliminary data.</text>
</comment>
<accession>A0A917KDZ3</accession>
<reference evidence="1" key="1">
    <citation type="journal article" date="2014" name="Int. J. Syst. Evol. Microbiol.">
        <title>Complete genome sequence of Corynebacterium casei LMG S-19264T (=DSM 44701T), isolated from a smear-ripened cheese.</title>
        <authorList>
            <consortium name="US DOE Joint Genome Institute (JGI-PGF)"/>
            <person name="Walter F."/>
            <person name="Albersmeier A."/>
            <person name="Kalinowski J."/>
            <person name="Ruckert C."/>
        </authorList>
    </citation>
    <scope>NUCLEOTIDE SEQUENCE</scope>
    <source>
        <strain evidence="1">CGMCC 4.7272</strain>
    </source>
</reference>
<sequence length="92" mass="10516">MPATPRVQAEIDAILAHHADGVPPESRHQALTVGIHFFIEHNLDDVELAHAACHHISVRYLHRLFPPQGITVSAWIRQRRPERCRRDLADPH</sequence>
<protein>
    <submittedName>
        <fullName evidence="1">Uncharacterized protein</fullName>
    </submittedName>
</protein>
<dbReference type="AlphaFoldDB" id="A0A917KDZ3"/>